<dbReference type="CDD" id="cd06325">
    <property type="entry name" value="PBP1_ABC_unchar_transporter"/>
    <property type="match status" value="1"/>
</dbReference>
<dbReference type="PANTHER" id="PTHR35271:SF1">
    <property type="entry name" value="ABC TRANSPORTER, SUBSTRATE-BINDING LIPOPROTEIN"/>
    <property type="match status" value="1"/>
</dbReference>
<dbReference type="PANTHER" id="PTHR35271">
    <property type="entry name" value="ABC TRANSPORTER, SUBSTRATE-BINDING LIPOPROTEIN-RELATED"/>
    <property type="match status" value="1"/>
</dbReference>
<accession>A0A4R3UCK1</accession>
<dbReference type="SUPFAM" id="SSF53822">
    <property type="entry name" value="Periplasmic binding protein-like I"/>
    <property type="match status" value="1"/>
</dbReference>
<dbReference type="AlphaFoldDB" id="A0A4R3UCK1"/>
<gene>
    <name evidence="1" type="ORF">EV671_10493</name>
</gene>
<proteinExistence type="predicted"/>
<dbReference type="InterPro" id="IPR007487">
    <property type="entry name" value="ABC_transpt-TYRBP-like"/>
</dbReference>
<dbReference type="OrthoDB" id="9148844at2"/>
<reference evidence="1 2" key="1">
    <citation type="submission" date="2019-03" db="EMBL/GenBank/DDBJ databases">
        <title>Genomic Encyclopedia of Type Strains, Phase IV (KMG-IV): sequencing the most valuable type-strain genomes for metagenomic binning, comparative biology and taxonomic classification.</title>
        <authorList>
            <person name="Goeker M."/>
        </authorList>
    </citation>
    <scope>NUCLEOTIDE SEQUENCE [LARGE SCALE GENOMIC DNA]</scope>
    <source>
        <strain evidence="1 2">DSM 654</strain>
    </source>
</reference>
<dbReference type="Gene3D" id="3.40.50.2300">
    <property type="match status" value="2"/>
</dbReference>
<sequence length="322" mass="34728">MLRRVLTVLILSGSFLLLPSEAQQTARISRVGFLAPQGRSLPLFDAFRQGLADLGYVDGQNIRIEARFAEGHYERFPEILSELAGLKVDVLAVTGAVTARAAKRLVTDIPIVFSVVVDPVVDKLVPTLEQPAGNLSGVTSFDPQQAAKQFDLLKQVVPGLKRVAILGDQGVTEALIDEAEAQARTLDLQPQRLRLAGPNPDLEGAFAAIKQQRADALLVLEEPVLGVHAKEIADLAAKDRLPTLFPPSRVAAGGLVSYGTSQTEAIRHMAVYVDKVLKGAKLGTLSVETVKRYELIVNLNTAREIGVTISPGVLRRADRVIQ</sequence>
<name>A0A4R3UCK1_ROSSA</name>
<keyword evidence="2" id="KW-1185">Reference proteome</keyword>
<organism evidence="1 2">
    <name type="scientific">Roseateles saccharophilus</name>
    <name type="common">Pseudomonas saccharophila</name>
    <dbReference type="NCBI Taxonomy" id="304"/>
    <lineage>
        <taxon>Bacteria</taxon>
        <taxon>Pseudomonadati</taxon>
        <taxon>Pseudomonadota</taxon>
        <taxon>Betaproteobacteria</taxon>
        <taxon>Burkholderiales</taxon>
        <taxon>Sphaerotilaceae</taxon>
        <taxon>Roseateles</taxon>
    </lineage>
</organism>
<dbReference type="Proteomes" id="UP000295110">
    <property type="component" value="Unassembled WGS sequence"/>
</dbReference>
<dbReference type="Pfam" id="PF04392">
    <property type="entry name" value="ABC_sub_bind"/>
    <property type="match status" value="1"/>
</dbReference>
<dbReference type="RefSeq" id="WP_132576433.1">
    <property type="nucleotide sequence ID" value="NZ_CBCSGL010000069.1"/>
</dbReference>
<evidence type="ECO:0000313" key="1">
    <source>
        <dbReference type="EMBL" id="TCU85465.1"/>
    </source>
</evidence>
<dbReference type="EMBL" id="SMBU01000049">
    <property type="protein sequence ID" value="TCU85465.1"/>
    <property type="molecule type" value="Genomic_DNA"/>
</dbReference>
<evidence type="ECO:0000313" key="2">
    <source>
        <dbReference type="Proteomes" id="UP000295110"/>
    </source>
</evidence>
<dbReference type="InterPro" id="IPR028082">
    <property type="entry name" value="Peripla_BP_I"/>
</dbReference>
<comment type="caution">
    <text evidence="1">The sequence shown here is derived from an EMBL/GenBank/DDBJ whole genome shotgun (WGS) entry which is preliminary data.</text>
</comment>
<protein>
    <submittedName>
        <fullName evidence="1">Putative ABC transport system substrate-binding protein</fullName>
    </submittedName>
</protein>